<dbReference type="OrthoDB" id="24223at2759"/>
<dbReference type="SUPFAM" id="SSF81296">
    <property type="entry name" value="E set domains"/>
    <property type="match status" value="1"/>
</dbReference>
<dbReference type="PANTHER" id="PTHR31341:SF15">
    <property type="entry name" value="EGF-LIKE DOMAIN-CONTAINING PROTEIN"/>
    <property type="match status" value="1"/>
</dbReference>
<reference evidence="5" key="1">
    <citation type="journal article" date="2011" name="Genome Res.">
        <title>Phylogeny-wide analysis of social amoeba genomes highlights ancient origins for complex intercellular communication.</title>
        <authorList>
            <person name="Heidel A.J."/>
            <person name="Lawal H.M."/>
            <person name="Felder M."/>
            <person name="Schilde C."/>
            <person name="Helps N.R."/>
            <person name="Tunggal B."/>
            <person name="Rivero F."/>
            <person name="John U."/>
            <person name="Schleicher M."/>
            <person name="Eichinger L."/>
            <person name="Platzer M."/>
            <person name="Noegel A.A."/>
            <person name="Schaap P."/>
            <person name="Gloeckner G."/>
        </authorList>
    </citation>
    <scope>NUCLEOTIDE SEQUENCE [LARGE SCALE GENOMIC DNA]</scope>
    <source>
        <strain evidence="5">SH3</strain>
    </source>
</reference>
<dbReference type="EMBL" id="GL883018">
    <property type="protein sequence ID" value="EGG18604.1"/>
    <property type="molecule type" value="Genomic_DNA"/>
</dbReference>
<keyword evidence="1" id="KW-0325">Glycoprotein</keyword>
<evidence type="ECO:0000256" key="2">
    <source>
        <dbReference type="SAM" id="Phobius"/>
    </source>
</evidence>
<gene>
    <name evidence="4" type="ORF">DFA_04098</name>
</gene>
<keyword evidence="3" id="KW-0732">Signal</keyword>
<keyword evidence="2" id="KW-0472">Membrane</keyword>
<sequence>MFKVICLVLTILCLSTSLVSSFTFTLQQVKDSILITPSTQLTANARIYDTLNQEVTANCTGSSQLRTCRLGNIPSGLITITDGLDSATTPITLAPFITFVSSPLTTYADASGASPIQITGKFFEPNYSYNVTYTNGFTNHSVTQVPTSNTTFLISTGYIGIGENLNVSITKFNSSVSVVLSNQNFLVTISPPNVIDYRFDAQTVNSSQGVLYLSNLCAQIDCGNNAISILFGNNGGQFQNVSYSRPTVAFPVNENWSFGPVEVKVADQVSDSFYFSPMFADTLLIQDLQPNPSILGGNITITGRFMKETDTLGNKPWNFLLEKRGHNTIQLNHTYLSNQYPFQIEIQIPSGTGNFNILYQYSDTNGDSVSQPFHFNFTAPSISNVSTLNYEEAGKITIEGDQFGETNLLVKIGSTECTNATITVPLKTIVCNFDAKELPTNDAKTLDVIVQVDLLVSAPGVFSYKDGISGASTNTPIHLFFVAILVVLLLTTI</sequence>
<dbReference type="PANTHER" id="PTHR31341">
    <property type="entry name" value="IPT/TIG DOMAIN-CONTAINING PROTEIN-RELATED-RELATED"/>
    <property type="match status" value="1"/>
</dbReference>
<evidence type="ECO:0008006" key="6">
    <source>
        <dbReference type="Google" id="ProtNLM"/>
    </source>
</evidence>
<protein>
    <recommendedName>
        <fullName evidence="6">IPT/TIG domain-containing protein</fullName>
    </recommendedName>
</protein>
<dbReference type="Gene3D" id="2.60.40.10">
    <property type="entry name" value="Immunoglobulins"/>
    <property type="match status" value="1"/>
</dbReference>
<evidence type="ECO:0000256" key="1">
    <source>
        <dbReference type="ARBA" id="ARBA00023180"/>
    </source>
</evidence>
<dbReference type="Proteomes" id="UP000007797">
    <property type="component" value="Unassembled WGS sequence"/>
</dbReference>
<dbReference type="InterPro" id="IPR013783">
    <property type="entry name" value="Ig-like_fold"/>
</dbReference>
<name>F4Q1A3_CACFS</name>
<dbReference type="InterPro" id="IPR014756">
    <property type="entry name" value="Ig_E-set"/>
</dbReference>
<dbReference type="KEGG" id="dfa:DFA_04098"/>
<evidence type="ECO:0000313" key="4">
    <source>
        <dbReference type="EMBL" id="EGG18604.1"/>
    </source>
</evidence>
<feature type="chain" id="PRO_5003313507" description="IPT/TIG domain-containing protein" evidence="3">
    <location>
        <begin position="22"/>
        <end position="493"/>
    </location>
</feature>
<dbReference type="RefSeq" id="XP_004366508.1">
    <property type="nucleotide sequence ID" value="XM_004366451.1"/>
</dbReference>
<dbReference type="InterPro" id="IPR052014">
    <property type="entry name" value="Dictyostelium_Tiger"/>
</dbReference>
<evidence type="ECO:0000256" key="3">
    <source>
        <dbReference type="SAM" id="SignalP"/>
    </source>
</evidence>
<keyword evidence="2" id="KW-0812">Transmembrane</keyword>
<dbReference type="AlphaFoldDB" id="F4Q1A3"/>
<evidence type="ECO:0000313" key="5">
    <source>
        <dbReference type="Proteomes" id="UP000007797"/>
    </source>
</evidence>
<feature type="transmembrane region" description="Helical" evidence="2">
    <location>
        <begin position="475"/>
        <end position="492"/>
    </location>
</feature>
<keyword evidence="2" id="KW-1133">Transmembrane helix</keyword>
<proteinExistence type="predicted"/>
<keyword evidence="5" id="KW-1185">Reference proteome</keyword>
<feature type="signal peptide" evidence="3">
    <location>
        <begin position="1"/>
        <end position="21"/>
    </location>
</feature>
<organism evidence="4 5">
    <name type="scientific">Cavenderia fasciculata</name>
    <name type="common">Slime mold</name>
    <name type="synonym">Dictyostelium fasciculatum</name>
    <dbReference type="NCBI Taxonomy" id="261658"/>
    <lineage>
        <taxon>Eukaryota</taxon>
        <taxon>Amoebozoa</taxon>
        <taxon>Evosea</taxon>
        <taxon>Eumycetozoa</taxon>
        <taxon>Dictyostelia</taxon>
        <taxon>Acytosteliales</taxon>
        <taxon>Cavenderiaceae</taxon>
        <taxon>Cavenderia</taxon>
    </lineage>
</organism>
<accession>F4Q1A3</accession>
<dbReference type="GeneID" id="14870696"/>